<evidence type="ECO:0000259" key="4">
    <source>
        <dbReference type="Pfam" id="PF17836"/>
    </source>
</evidence>
<proteinExistence type="inferred from homology"/>
<evidence type="ECO:0000256" key="1">
    <source>
        <dbReference type="ARBA" id="ARBA00007274"/>
    </source>
</evidence>
<dbReference type="SUPFAM" id="SSF51161">
    <property type="entry name" value="Trimeric LpxA-like enzymes"/>
    <property type="match status" value="1"/>
</dbReference>
<dbReference type="NCBIfam" id="TIGR03570">
    <property type="entry name" value="NeuD_NnaD"/>
    <property type="match status" value="1"/>
</dbReference>
<organism evidence="5 6">
    <name type="scientific">Sulfurimonas denitrificans (strain ATCC 33889 / DSM 1251)</name>
    <name type="common">Thiomicrospira denitrificans (strain ATCC 33889 / DSM 1251)</name>
    <dbReference type="NCBI Taxonomy" id="326298"/>
    <lineage>
        <taxon>Bacteria</taxon>
        <taxon>Pseudomonadati</taxon>
        <taxon>Campylobacterota</taxon>
        <taxon>Epsilonproteobacteria</taxon>
        <taxon>Campylobacterales</taxon>
        <taxon>Sulfurimonadaceae</taxon>
        <taxon>Sulfurimonas</taxon>
    </lineage>
</organism>
<feature type="binding site" evidence="3">
    <location>
        <position position="70"/>
    </location>
    <ligand>
        <name>substrate</name>
    </ligand>
</feature>
<feature type="site" description="Increases basicity of active site His" evidence="2">
    <location>
        <position position="141"/>
    </location>
</feature>
<dbReference type="AlphaFoldDB" id="Q30T08"/>
<dbReference type="InterPro" id="IPR050179">
    <property type="entry name" value="Trans_hexapeptide_repeat"/>
</dbReference>
<dbReference type="Pfam" id="PF17836">
    <property type="entry name" value="PglD_N"/>
    <property type="match status" value="1"/>
</dbReference>
<dbReference type="HOGENOM" id="CLU_081811_2_3_7"/>
<dbReference type="Proteomes" id="UP000002714">
    <property type="component" value="Chromosome"/>
</dbReference>
<evidence type="ECO:0000256" key="2">
    <source>
        <dbReference type="PIRSR" id="PIRSR620019-1"/>
    </source>
</evidence>
<feature type="binding site" evidence="3">
    <location>
        <position position="149"/>
    </location>
    <ligand>
        <name>acetyl-CoA</name>
        <dbReference type="ChEBI" id="CHEBI:57288"/>
    </ligand>
</feature>
<name>Q30T08_SULDN</name>
<dbReference type="OrthoDB" id="9801456at2"/>
<dbReference type="InterPro" id="IPR011004">
    <property type="entry name" value="Trimer_LpxA-like_sf"/>
</dbReference>
<evidence type="ECO:0000313" key="6">
    <source>
        <dbReference type="Proteomes" id="UP000002714"/>
    </source>
</evidence>
<keyword evidence="6" id="KW-1185">Reference proteome</keyword>
<dbReference type="Gene3D" id="2.160.10.10">
    <property type="entry name" value="Hexapeptide repeat proteins"/>
    <property type="match status" value="1"/>
</dbReference>
<feature type="active site" description="Proton acceptor" evidence="2">
    <location>
        <position position="140"/>
    </location>
</feature>
<dbReference type="InterPro" id="IPR020019">
    <property type="entry name" value="AcTrfase_PglD-like"/>
</dbReference>
<dbReference type="InterPro" id="IPR041561">
    <property type="entry name" value="PglD_N"/>
</dbReference>
<dbReference type="EMBL" id="CP000153">
    <property type="protein sequence ID" value="ABB43873.1"/>
    <property type="molecule type" value="Genomic_DNA"/>
</dbReference>
<dbReference type="STRING" id="326298.Suden_0594"/>
<gene>
    <name evidence="5" type="ordered locus">Suden_0594</name>
</gene>
<accession>Q30T08</accession>
<keyword evidence="5" id="KW-0808">Transferase</keyword>
<dbReference type="GO" id="GO:0016740">
    <property type="term" value="F:transferase activity"/>
    <property type="evidence" value="ECO:0007669"/>
    <property type="project" value="UniProtKB-KW"/>
</dbReference>
<evidence type="ECO:0000256" key="3">
    <source>
        <dbReference type="PIRSR" id="PIRSR620019-2"/>
    </source>
</evidence>
<comment type="similarity">
    <text evidence="1">Belongs to the transferase hexapeptide repeat family.</text>
</comment>
<sequence>MKEKIILIGGGGHCHSVIDVIELEDKYEIVGIIDIKENIGKKVLGYEIIGCDDDLSTIFQTCKNAVITVGQVKSNSIRVELFEKLKRVGFKLPTIISPLAYVSKHACVDEGTVVMHHALINANAKIGKNCIINTKALIEHDAIVEDYCHISTASVVNGGVIVKADTFFGSNATSKQSVKVEGFIKAGSVAK</sequence>
<dbReference type="CDD" id="cd03360">
    <property type="entry name" value="LbH_AT_putative"/>
    <property type="match status" value="1"/>
</dbReference>
<dbReference type="PANTHER" id="PTHR43300">
    <property type="entry name" value="ACETYLTRANSFERASE"/>
    <property type="match status" value="1"/>
</dbReference>
<dbReference type="KEGG" id="tdn:Suden_0594"/>
<dbReference type="eggNOG" id="COG2171">
    <property type="taxonomic scope" value="Bacteria"/>
</dbReference>
<dbReference type="RefSeq" id="WP_011372227.1">
    <property type="nucleotide sequence ID" value="NC_007575.1"/>
</dbReference>
<dbReference type="Gene3D" id="3.40.50.20">
    <property type="match status" value="1"/>
</dbReference>
<feature type="domain" description="PglD N-terminal" evidence="4">
    <location>
        <begin position="4"/>
        <end position="85"/>
    </location>
</feature>
<protein>
    <submittedName>
        <fullName evidence="5">Acetyl transferase</fullName>
    </submittedName>
</protein>
<reference evidence="5 6" key="1">
    <citation type="journal article" date="2008" name="Appl. Environ. Microbiol.">
        <title>Genome of the epsilonproteobacterial chemolithoautotroph Sulfurimonas denitrificans.</title>
        <authorList>
            <person name="Sievert S.M."/>
            <person name="Scott K.M."/>
            <person name="Klotz M.G."/>
            <person name="Chain P.S.G."/>
            <person name="Hauser L.J."/>
            <person name="Hemp J."/>
            <person name="Huegler M."/>
            <person name="Land M."/>
            <person name="Lapidus A."/>
            <person name="Larimer F.W."/>
            <person name="Lucas S."/>
            <person name="Malfatti S.A."/>
            <person name="Meyer F."/>
            <person name="Paulsen I.T."/>
            <person name="Ren Q."/>
            <person name="Simon J."/>
            <person name="Bailey K."/>
            <person name="Diaz E."/>
            <person name="Fitzpatrick K.A."/>
            <person name="Glover B."/>
            <person name="Gwatney N."/>
            <person name="Korajkic A."/>
            <person name="Long A."/>
            <person name="Mobberley J.M."/>
            <person name="Pantry S.N."/>
            <person name="Pazder G."/>
            <person name="Peterson S."/>
            <person name="Quintanilla J.D."/>
            <person name="Sprinkle R."/>
            <person name="Stephens J."/>
            <person name="Thomas P."/>
            <person name="Vaughn R."/>
            <person name="Weber M.J."/>
            <person name="Wooten L.L."/>
        </authorList>
    </citation>
    <scope>NUCLEOTIDE SEQUENCE [LARGE SCALE GENOMIC DNA]</scope>
    <source>
        <strain evidence="6">ATCC 33889 / DSM 1251</strain>
    </source>
</reference>
<dbReference type="PANTHER" id="PTHR43300:SF7">
    <property type="entry name" value="UDP-N-ACETYLBACILLOSAMINE N-ACETYLTRANSFERASE"/>
    <property type="match status" value="1"/>
</dbReference>
<evidence type="ECO:0000313" key="5">
    <source>
        <dbReference type="EMBL" id="ABB43873.1"/>
    </source>
</evidence>